<name>A0ABM9AFT7_9GAMM</name>
<reference evidence="1" key="1">
    <citation type="submission" date="2021-12" db="EMBL/GenBank/DDBJ databases">
        <authorList>
            <person name="Rodrigo-Torres L."/>
            <person name="Arahal R. D."/>
            <person name="Lucena T."/>
        </authorList>
    </citation>
    <scope>NUCLEOTIDE SEQUENCE</scope>
    <source>
        <strain evidence="1">CECT 8267</strain>
    </source>
</reference>
<dbReference type="InterPro" id="IPR038444">
    <property type="entry name" value="DUF465_sf"/>
</dbReference>
<sequence length="78" mass="8982">MYVPSHALKQDFSDQIDTIKSLCASELKFAELARDYDSLTGEIESLEAQEVPTTDQHMAELKLRRVQMKDQIVSRLLR</sequence>
<evidence type="ECO:0000313" key="1">
    <source>
        <dbReference type="EMBL" id="CAH0992061.1"/>
    </source>
</evidence>
<accession>A0ABM9AFT7</accession>
<dbReference type="Proteomes" id="UP000838100">
    <property type="component" value="Unassembled WGS sequence"/>
</dbReference>
<evidence type="ECO:0000313" key="2">
    <source>
        <dbReference type="Proteomes" id="UP000838100"/>
    </source>
</evidence>
<dbReference type="RefSeq" id="WP_237444757.1">
    <property type="nucleotide sequence ID" value="NZ_CAKLPX010000002.1"/>
</dbReference>
<dbReference type="Pfam" id="PF04325">
    <property type="entry name" value="DUF465"/>
    <property type="match status" value="1"/>
</dbReference>
<protein>
    <recommendedName>
        <fullName evidence="3">DUF465 domain-containing protein</fullName>
    </recommendedName>
</protein>
<dbReference type="EMBL" id="CAKLPX010000002">
    <property type="protein sequence ID" value="CAH0992061.1"/>
    <property type="molecule type" value="Genomic_DNA"/>
</dbReference>
<evidence type="ECO:0008006" key="3">
    <source>
        <dbReference type="Google" id="ProtNLM"/>
    </source>
</evidence>
<dbReference type="InterPro" id="IPR007420">
    <property type="entry name" value="DUF465"/>
</dbReference>
<proteinExistence type="predicted"/>
<organism evidence="1 2">
    <name type="scientific">Sinobacterium norvegicum</name>
    <dbReference type="NCBI Taxonomy" id="1641715"/>
    <lineage>
        <taxon>Bacteria</taxon>
        <taxon>Pseudomonadati</taxon>
        <taxon>Pseudomonadota</taxon>
        <taxon>Gammaproteobacteria</taxon>
        <taxon>Cellvibrionales</taxon>
        <taxon>Spongiibacteraceae</taxon>
        <taxon>Sinobacterium</taxon>
    </lineage>
</organism>
<gene>
    <name evidence="1" type="ORF">SIN8267_02176</name>
</gene>
<comment type="caution">
    <text evidence="1">The sequence shown here is derived from an EMBL/GenBank/DDBJ whole genome shotgun (WGS) entry which is preliminary data.</text>
</comment>
<keyword evidence="2" id="KW-1185">Reference proteome</keyword>
<dbReference type="Gene3D" id="6.10.280.50">
    <property type="match status" value="1"/>
</dbReference>